<dbReference type="InterPro" id="IPR003148">
    <property type="entry name" value="RCK_N"/>
</dbReference>
<evidence type="ECO:0000256" key="1">
    <source>
        <dbReference type="ARBA" id="ARBA00017378"/>
    </source>
</evidence>
<dbReference type="PANTHER" id="PTHR43833:SF5">
    <property type="entry name" value="TRK SYSTEM POTASSIUM UPTAKE PROTEIN TRKA"/>
    <property type="match status" value="1"/>
</dbReference>
<keyword evidence="5" id="KW-0520">NAD</keyword>
<feature type="domain" description="RCK N-terminal" evidence="7">
    <location>
        <begin position="227"/>
        <end position="344"/>
    </location>
</feature>
<dbReference type="InterPro" id="IPR036291">
    <property type="entry name" value="NAD(P)-bd_dom_sf"/>
</dbReference>
<dbReference type="PROSITE" id="PS51201">
    <property type="entry name" value="RCK_N"/>
    <property type="match status" value="2"/>
</dbReference>
<dbReference type="PANTHER" id="PTHR43833">
    <property type="entry name" value="POTASSIUM CHANNEL PROTEIN 2-RELATED-RELATED"/>
    <property type="match status" value="1"/>
</dbReference>
<reference evidence="9 10" key="1">
    <citation type="journal article" date="2016" name="Front. Microbiol.">
        <title>Fuerstia marisgermanicae gen. nov., sp. nov., an Unusual Member of the Phylum Planctomycetes from the German Wadden Sea.</title>
        <authorList>
            <person name="Kohn T."/>
            <person name="Heuer A."/>
            <person name="Jogler M."/>
            <person name="Vollmers J."/>
            <person name="Boedeker C."/>
            <person name="Bunk B."/>
            <person name="Rast P."/>
            <person name="Borchert D."/>
            <person name="Glockner I."/>
            <person name="Freese H.M."/>
            <person name="Klenk H.P."/>
            <person name="Overmann J."/>
            <person name="Kaster A.K."/>
            <person name="Rohde M."/>
            <person name="Wiegand S."/>
            <person name="Jogler C."/>
        </authorList>
    </citation>
    <scope>NUCLEOTIDE SEQUENCE [LARGE SCALE GENOMIC DNA]</scope>
    <source>
        <strain evidence="9 10">NH11</strain>
    </source>
</reference>
<keyword evidence="4" id="KW-0630">Potassium</keyword>
<evidence type="ECO:0000259" key="7">
    <source>
        <dbReference type="PROSITE" id="PS51201"/>
    </source>
</evidence>
<dbReference type="SUPFAM" id="SSF116726">
    <property type="entry name" value="TrkA C-terminal domain-like"/>
    <property type="match status" value="2"/>
</dbReference>
<keyword evidence="3" id="KW-0633">Potassium transport</keyword>
<dbReference type="OrthoDB" id="9775180at2"/>
<dbReference type="EMBL" id="CP017641">
    <property type="protein sequence ID" value="APZ93137.1"/>
    <property type="molecule type" value="Genomic_DNA"/>
</dbReference>
<feature type="domain" description="RCK C-terminal" evidence="8">
    <location>
        <begin position="141"/>
        <end position="222"/>
    </location>
</feature>
<dbReference type="InterPro" id="IPR050721">
    <property type="entry name" value="Trk_Ktr_HKT_K-transport"/>
</dbReference>
<keyword evidence="10" id="KW-1185">Reference proteome</keyword>
<evidence type="ECO:0000313" key="10">
    <source>
        <dbReference type="Proteomes" id="UP000187735"/>
    </source>
</evidence>
<dbReference type="GO" id="GO:0005886">
    <property type="term" value="C:plasma membrane"/>
    <property type="evidence" value="ECO:0007669"/>
    <property type="project" value="InterPro"/>
</dbReference>
<evidence type="ECO:0000259" key="8">
    <source>
        <dbReference type="PROSITE" id="PS51202"/>
    </source>
</evidence>
<dbReference type="RefSeq" id="WP_077024652.1">
    <property type="nucleotide sequence ID" value="NZ_CP017641.1"/>
</dbReference>
<feature type="domain" description="RCK C-terminal" evidence="8">
    <location>
        <begin position="364"/>
        <end position="443"/>
    </location>
</feature>
<evidence type="ECO:0000313" key="9">
    <source>
        <dbReference type="EMBL" id="APZ93137.1"/>
    </source>
</evidence>
<proteinExistence type="predicted"/>
<dbReference type="Gene3D" id="3.30.70.1450">
    <property type="entry name" value="Regulator of K+ conductance, C-terminal domain"/>
    <property type="match status" value="2"/>
</dbReference>
<dbReference type="Gene3D" id="3.40.50.720">
    <property type="entry name" value="NAD(P)-binding Rossmann-like Domain"/>
    <property type="match status" value="2"/>
</dbReference>
<dbReference type="Pfam" id="PF02080">
    <property type="entry name" value="TrkA_C"/>
    <property type="match status" value="1"/>
</dbReference>
<evidence type="ECO:0000256" key="2">
    <source>
        <dbReference type="ARBA" id="ARBA00022448"/>
    </source>
</evidence>
<keyword evidence="6" id="KW-0406">Ion transport</keyword>
<evidence type="ECO:0000256" key="6">
    <source>
        <dbReference type="ARBA" id="ARBA00023065"/>
    </source>
</evidence>
<dbReference type="AlphaFoldDB" id="A0A1P8WGH5"/>
<dbReference type="NCBIfam" id="NF007039">
    <property type="entry name" value="PRK09496.3-2"/>
    <property type="match status" value="1"/>
</dbReference>
<dbReference type="SUPFAM" id="SSF51735">
    <property type="entry name" value="NAD(P)-binding Rossmann-fold domains"/>
    <property type="match status" value="2"/>
</dbReference>
<gene>
    <name evidence="9" type="primary">trkA</name>
    <name evidence="9" type="ORF">Fuma_02753</name>
</gene>
<evidence type="ECO:0000256" key="3">
    <source>
        <dbReference type="ARBA" id="ARBA00022538"/>
    </source>
</evidence>
<dbReference type="Pfam" id="PF02254">
    <property type="entry name" value="TrkA_N"/>
    <property type="match status" value="2"/>
</dbReference>
<dbReference type="InterPro" id="IPR006037">
    <property type="entry name" value="RCK_C"/>
</dbReference>
<dbReference type="KEGG" id="fmr:Fuma_02753"/>
<dbReference type="InterPro" id="IPR036721">
    <property type="entry name" value="RCK_C_sf"/>
</dbReference>
<evidence type="ECO:0000256" key="4">
    <source>
        <dbReference type="ARBA" id="ARBA00022958"/>
    </source>
</evidence>
<dbReference type="PRINTS" id="PR00335">
    <property type="entry name" value="KUPTAKETRKA"/>
</dbReference>
<organism evidence="9 10">
    <name type="scientific">Fuerstiella marisgermanici</name>
    <dbReference type="NCBI Taxonomy" id="1891926"/>
    <lineage>
        <taxon>Bacteria</taxon>
        <taxon>Pseudomonadati</taxon>
        <taxon>Planctomycetota</taxon>
        <taxon>Planctomycetia</taxon>
        <taxon>Planctomycetales</taxon>
        <taxon>Planctomycetaceae</taxon>
        <taxon>Fuerstiella</taxon>
    </lineage>
</organism>
<sequence length="443" mass="48150">MNVVVLGAGTVGKTVAEMLCNRGINVCVIDEQADVLRRVSERLDVQTVCGSAFDVSKLFQAGIQLADLCLAVTSRDEVNLVSASIAREMGASRCVARVFNPIFRDKSTFDYQRHFKVDRLISLEHLTALELAKHIRSTSVLAVESFARGGVDVHGIQVGRKAKAVGVPLHQLNLPQTVRVGLIVNAERSVIPGGYDAVQPGDHVTLIGTHGELEKIASLFEDRASESPRVVIAGGGEIGLNLARLLERTRCRVTVMEQDPDRCDFIAERLPRCTVLHADVKSRADLEEARVGKSDVFVACTGRDEENIVCGVESKELGSKRLLTIVRSPDYANVLERLGIDVAVSPREAMARQIMGLVGKGPVRERSPIIGDTAEVWEVEIRKGVPATKAPLRDLSLPQSLVAAIERGDYVKVPNADDQLKAGDTAILLVQKQSEAEILKMFS</sequence>
<evidence type="ECO:0000256" key="5">
    <source>
        <dbReference type="ARBA" id="ARBA00023027"/>
    </source>
</evidence>
<feature type="domain" description="RCK N-terminal" evidence="7">
    <location>
        <begin position="1"/>
        <end position="121"/>
    </location>
</feature>
<name>A0A1P8WGH5_9PLAN</name>
<dbReference type="PROSITE" id="PS51202">
    <property type="entry name" value="RCK_C"/>
    <property type="match status" value="2"/>
</dbReference>
<keyword evidence="2" id="KW-0813">Transport</keyword>
<dbReference type="STRING" id="1891926.Fuma_02753"/>
<accession>A0A1P8WGH5</accession>
<protein>
    <recommendedName>
        <fullName evidence="1">Trk system potassium uptake protein TrkA</fullName>
    </recommendedName>
</protein>
<dbReference type="Proteomes" id="UP000187735">
    <property type="component" value="Chromosome"/>
</dbReference>
<dbReference type="InterPro" id="IPR006036">
    <property type="entry name" value="K_uptake_TrkA"/>
</dbReference>
<dbReference type="GO" id="GO:0015079">
    <property type="term" value="F:potassium ion transmembrane transporter activity"/>
    <property type="evidence" value="ECO:0007669"/>
    <property type="project" value="InterPro"/>
</dbReference>